<dbReference type="Gene3D" id="3.30.1370.60">
    <property type="entry name" value="Hypothetical oxidoreductase yiak, domain 2"/>
    <property type="match status" value="1"/>
</dbReference>
<dbReference type="PANTHER" id="PTHR11091">
    <property type="entry name" value="OXIDOREDUCTASE-RELATED"/>
    <property type="match status" value="1"/>
</dbReference>
<dbReference type="Pfam" id="PF02615">
    <property type="entry name" value="Ldh_2"/>
    <property type="match status" value="1"/>
</dbReference>
<dbReference type="PANTHER" id="PTHR11091:SF3">
    <property type="entry name" value="2,3-DIKETO-L-GULONATE REDUCTASE"/>
    <property type="match status" value="1"/>
</dbReference>
<dbReference type="InterPro" id="IPR003767">
    <property type="entry name" value="Malate/L-lactate_DH-like"/>
</dbReference>
<dbReference type="SUPFAM" id="SSF89733">
    <property type="entry name" value="L-sulfolactate dehydrogenase-like"/>
    <property type="match status" value="1"/>
</dbReference>
<keyword evidence="1 2" id="KW-0560">Oxidoreductase</keyword>
<protein>
    <submittedName>
        <fullName evidence="2">3-dehydro-L-gulonate 2-dehydrogenase</fullName>
        <ecNumber evidence="2">1.1.1.130</ecNumber>
    </submittedName>
</protein>
<organism evidence="2 3">
    <name type="scientific">Echinicola arenosa</name>
    <dbReference type="NCBI Taxonomy" id="2774144"/>
    <lineage>
        <taxon>Bacteria</taxon>
        <taxon>Pseudomonadati</taxon>
        <taxon>Bacteroidota</taxon>
        <taxon>Cytophagia</taxon>
        <taxon>Cytophagales</taxon>
        <taxon>Cyclobacteriaceae</taxon>
        <taxon>Echinicola</taxon>
    </lineage>
</organism>
<dbReference type="GO" id="GO:0047559">
    <property type="term" value="F:3-dehydro-L-gulonate 2-dehydrogenase activity"/>
    <property type="evidence" value="ECO:0007669"/>
    <property type="project" value="UniProtKB-EC"/>
</dbReference>
<reference evidence="2 3" key="1">
    <citation type="submission" date="2020-09" db="EMBL/GenBank/DDBJ databases">
        <title>Echinicola sp. CAU 1574 isolated from sand of Sido Beach.</title>
        <authorList>
            <person name="Kim W."/>
        </authorList>
    </citation>
    <scope>NUCLEOTIDE SEQUENCE [LARGE SCALE GENOMIC DNA]</scope>
    <source>
        <strain evidence="2 3">CAU 1574</strain>
    </source>
</reference>
<comment type="caution">
    <text evidence="2">The sequence shown here is derived from an EMBL/GenBank/DDBJ whole genome shotgun (WGS) entry which is preliminary data.</text>
</comment>
<gene>
    <name evidence="2" type="primary">yiaK</name>
    <name evidence="2" type="ORF">IFO69_17720</name>
</gene>
<evidence type="ECO:0000313" key="3">
    <source>
        <dbReference type="Proteomes" id="UP000647133"/>
    </source>
</evidence>
<dbReference type="Gene3D" id="1.10.1530.10">
    <property type="match status" value="1"/>
</dbReference>
<dbReference type="InterPro" id="IPR043143">
    <property type="entry name" value="Mal/L-sulf/L-lact_DH-like_NADP"/>
</dbReference>
<dbReference type="EC" id="1.1.1.130" evidence="2"/>
<dbReference type="NCBIfam" id="NF009750">
    <property type="entry name" value="PRK13260.1"/>
    <property type="match status" value="1"/>
</dbReference>
<keyword evidence="3" id="KW-1185">Reference proteome</keyword>
<name>A0ABR9AQG3_9BACT</name>
<accession>A0ABR9AQG3</accession>
<dbReference type="RefSeq" id="WP_192011469.1">
    <property type="nucleotide sequence ID" value="NZ_JACYTQ010000007.1"/>
</dbReference>
<dbReference type="EMBL" id="JACYTQ010000007">
    <property type="protein sequence ID" value="MBD8490596.1"/>
    <property type="molecule type" value="Genomic_DNA"/>
</dbReference>
<sequence>MEDQRIPFLTLQEVLAKVLVQYQFSAENAELSAHLFAQSSLDGVPSHGLNRFLSYLNFIKKGLIDVHAHPETIASFGAFERWDGLLGPGNINAHLAMDRCLELAKSSGIGCVALQNTNHWMRAGNFGWQAVEAGCIGICFTNTKPNMPAWGGSEPKLGNNPLVVAIPRQKGPVVLDMAMSQFAYGKMAIYEKEGKELPYEAGFDQSGKLTKSPKEIIEHELALPIGLWKGAGLSLMIDMLAVLLSGGEATHEVGKSGEEYGLSQVFVALDPNKFGMKEWMEEKSDGIIGDLSRSATFDGKGKVRYPGENTLKIREENMEKGVPVDIDIWNGILSLIE</sequence>
<evidence type="ECO:0000313" key="2">
    <source>
        <dbReference type="EMBL" id="MBD8490596.1"/>
    </source>
</evidence>
<dbReference type="InterPro" id="IPR043144">
    <property type="entry name" value="Mal/L-sulf/L-lact_DH-like_ah"/>
</dbReference>
<proteinExistence type="predicted"/>
<evidence type="ECO:0000256" key="1">
    <source>
        <dbReference type="ARBA" id="ARBA00023002"/>
    </source>
</evidence>
<dbReference type="InterPro" id="IPR036111">
    <property type="entry name" value="Mal/L-sulfo/L-lacto_DH-like_sf"/>
</dbReference>
<dbReference type="Proteomes" id="UP000647133">
    <property type="component" value="Unassembled WGS sequence"/>
</dbReference>